<dbReference type="AlphaFoldDB" id="A0A9X1VH55"/>
<gene>
    <name evidence="1" type="ORF">MON38_12100</name>
</gene>
<evidence type="ECO:0000313" key="1">
    <source>
        <dbReference type="EMBL" id="MCI1188162.1"/>
    </source>
</evidence>
<dbReference type="Proteomes" id="UP001139193">
    <property type="component" value="Unassembled WGS sequence"/>
</dbReference>
<dbReference type="EMBL" id="JALBGC010000003">
    <property type="protein sequence ID" value="MCI1188162.1"/>
    <property type="molecule type" value="Genomic_DNA"/>
</dbReference>
<keyword evidence="2" id="KW-1185">Reference proteome</keyword>
<protein>
    <submittedName>
        <fullName evidence="1">Uncharacterized protein</fullName>
    </submittedName>
</protein>
<evidence type="ECO:0000313" key="2">
    <source>
        <dbReference type="Proteomes" id="UP001139193"/>
    </source>
</evidence>
<name>A0A9X1VH55_9BACT</name>
<dbReference type="RefSeq" id="WP_241936428.1">
    <property type="nucleotide sequence ID" value="NZ_JALBGC010000003.1"/>
</dbReference>
<comment type="caution">
    <text evidence="1">The sequence shown here is derived from an EMBL/GenBank/DDBJ whole genome shotgun (WGS) entry which is preliminary data.</text>
</comment>
<reference evidence="1" key="1">
    <citation type="submission" date="2022-03" db="EMBL/GenBank/DDBJ databases">
        <title>Bacterial whole genome sequence for Hymenobacter sp. DH14.</title>
        <authorList>
            <person name="Le V."/>
        </authorList>
    </citation>
    <scope>NUCLEOTIDE SEQUENCE</scope>
    <source>
        <strain evidence="1">DH14</strain>
    </source>
</reference>
<sequence length="138" mass="14981">MTIPDPTLVFANAAGCLAAHPAGYAVLRFAPGPWPVESLAELVTETGALLLARRWNGLLADVRQLPVFSDEALDWLQRYWFARVVPQPPRIFKALLLPASTGVGPAVGQLRLQAPAFTHYAYFADELAAHTYLATLAV</sequence>
<organism evidence="1 2">
    <name type="scientific">Hymenobacter cyanobacteriorum</name>
    <dbReference type="NCBI Taxonomy" id="2926463"/>
    <lineage>
        <taxon>Bacteria</taxon>
        <taxon>Pseudomonadati</taxon>
        <taxon>Bacteroidota</taxon>
        <taxon>Cytophagia</taxon>
        <taxon>Cytophagales</taxon>
        <taxon>Hymenobacteraceae</taxon>
        <taxon>Hymenobacter</taxon>
    </lineage>
</organism>
<proteinExistence type="predicted"/>
<accession>A0A9X1VH55</accession>